<keyword evidence="2" id="KW-1185">Reference proteome</keyword>
<evidence type="ECO:0000313" key="2">
    <source>
        <dbReference type="Proteomes" id="UP001142489"/>
    </source>
</evidence>
<evidence type="ECO:0000313" key="1">
    <source>
        <dbReference type="EMBL" id="KAJ7316063.1"/>
    </source>
</evidence>
<proteinExistence type="predicted"/>
<dbReference type="AlphaFoldDB" id="A0A9Q1AWG6"/>
<organism evidence="1 2">
    <name type="scientific">Phrynocephalus forsythii</name>
    <dbReference type="NCBI Taxonomy" id="171643"/>
    <lineage>
        <taxon>Eukaryota</taxon>
        <taxon>Metazoa</taxon>
        <taxon>Chordata</taxon>
        <taxon>Craniata</taxon>
        <taxon>Vertebrata</taxon>
        <taxon>Euteleostomi</taxon>
        <taxon>Lepidosauria</taxon>
        <taxon>Squamata</taxon>
        <taxon>Bifurcata</taxon>
        <taxon>Unidentata</taxon>
        <taxon>Episquamata</taxon>
        <taxon>Toxicofera</taxon>
        <taxon>Iguania</taxon>
        <taxon>Acrodonta</taxon>
        <taxon>Agamidae</taxon>
        <taxon>Agaminae</taxon>
        <taxon>Phrynocephalus</taxon>
    </lineage>
</organism>
<protein>
    <submittedName>
        <fullName evidence="1">Uncharacterized protein</fullName>
    </submittedName>
</protein>
<sequence length="210" mass="24441">MRTSVGLITIKNISKVLELFGSKEKEIIRVSNSHMGHSAQQKWMKEVSRKQQEKFIKDPMQAAYKSKNETIQKSKAKVKRLQKINECISAHMCNMACKRRMVLPLMVGVSKSYSFQEKVRGKITSLCKVKLNIDADLLFMSVLGNKRISKQNQDTFKAMLLAVHAVIAYGWKENSKSTLERWNDYLYEYIQSDILDCLKQDKAWEEKKRR</sequence>
<name>A0A9Q1AWG6_9SAUR</name>
<comment type="caution">
    <text evidence="1">The sequence shown here is derived from an EMBL/GenBank/DDBJ whole genome shotgun (WGS) entry which is preliminary data.</text>
</comment>
<dbReference type="Proteomes" id="UP001142489">
    <property type="component" value="Unassembled WGS sequence"/>
</dbReference>
<accession>A0A9Q1AWG6</accession>
<gene>
    <name evidence="1" type="ORF">JRQ81_002225</name>
</gene>
<dbReference type="EMBL" id="JAPFRF010000011">
    <property type="protein sequence ID" value="KAJ7316063.1"/>
    <property type="molecule type" value="Genomic_DNA"/>
</dbReference>
<reference evidence="1" key="1">
    <citation type="journal article" date="2023" name="DNA Res.">
        <title>Chromosome-level genome assembly of Phrynocephalus forsythii using third-generation DNA sequencing and Hi-C analysis.</title>
        <authorList>
            <person name="Qi Y."/>
            <person name="Zhao W."/>
            <person name="Zhao Y."/>
            <person name="Niu C."/>
            <person name="Cao S."/>
            <person name="Zhang Y."/>
        </authorList>
    </citation>
    <scope>NUCLEOTIDE SEQUENCE</scope>
    <source>
        <tissue evidence="1">Muscle</tissue>
    </source>
</reference>